<name>A0A427XXD3_9TREE</name>
<dbReference type="RefSeq" id="XP_028477486.1">
    <property type="nucleotide sequence ID" value="XM_028622594.1"/>
</dbReference>
<feature type="region of interest" description="Disordered" evidence="1">
    <location>
        <begin position="1"/>
        <end position="24"/>
    </location>
</feature>
<keyword evidence="2" id="KW-0812">Transmembrane</keyword>
<keyword evidence="2" id="KW-1133">Transmembrane helix</keyword>
<proteinExistence type="predicted"/>
<comment type="caution">
    <text evidence="3">The sequence shown here is derived from an EMBL/GenBank/DDBJ whole genome shotgun (WGS) entry which is preliminary data.</text>
</comment>
<feature type="compositionally biased region" description="Low complexity" evidence="1">
    <location>
        <begin position="1"/>
        <end position="17"/>
    </location>
</feature>
<feature type="compositionally biased region" description="Basic and acidic residues" evidence="1">
    <location>
        <begin position="128"/>
        <end position="137"/>
    </location>
</feature>
<gene>
    <name evidence="3" type="ORF">EHS24_007221</name>
</gene>
<organism evidence="3 4">
    <name type="scientific">Apiotrichum porosum</name>
    <dbReference type="NCBI Taxonomy" id="105984"/>
    <lineage>
        <taxon>Eukaryota</taxon>
        <taxon>Fungi</taxon>
        <taxon>Dikarya</taxon>
        <taxon>Basidiomycota</taxon>
        <taxon>Agaricomycotina</taxon>
        <taxon>Tremellomycetes</taxon>
        <taxon>Trichosporonales</taxon>
        <taxon>Trichosporonaceae</taxon>
        <taxon>Apiotrichum</taxon>
    </lineage>
</organism>
<reference evidence="3 4" key="1">
    <citation type="submission" date="2018-11" db="EMBL/GenBank/DDBJ databases">
        <title>Genome sequence of Apiotrichum porosum DSM 27194.</title>
        <authorList>
            <person name="Aliyu H."/>
            <person name="Gorte O."/>
            <person name="Ochsenreither K."/>
        </authorList>
    </citation>
    <scope>NUCLEOTIDE SEQUENCE [LARGE SCALE GENOMIC DNA]</scope>
    <source>
        <strain evidence="3 4">DSM 27194</strain>
    </source>
</reference>
<sequence length="269" mass="27729">MTPATSTSLAASSTAPAKQGGGGPKIGGSTAAFAALIAGMCVLAIILAILPFVLCRGRRGRGKRAAVSTKDPYADTPMPDVRVVNANRFSLPHMPTIGDGRIGGGVASKLKRVATIKTKTRTRTRNKGTRDIGEKMRSPHSPISPRAALNGRGWVRLDDDNDDSDGDSLAGERVAEHGTGRDSDGDVSLSSFAYSWSNGGSDAQPLTDAAVVAGSSRLAIDGAGYSEHQLGFGLAPRGLGLEVTTNGLGLADLDNEPLNAESRHIGTAQ</sequence>
<evidence type="ECO:0000313" key="4">
    <source>
        <dbReference type="Proteomes" id="UP000279236"/>
    </source>
</evidence>
<accession>A0A427XXD3</accession>
<dbReference type="Proteomes" id="UP000279236">
    <property type="component" value="Unassembled WGS sequence"/>
</dbReference>
<protein>
    <submittedName>
        <fullName evidence="3">Uncharacterized protein</fullName>
    </submittedName>
</protein>
<keyword evidence="4" id="KW-1185">Reference proteome</keyword>
<dbReference type="GeneID" id="39591764"/>
<feature type="transmembrane region" description="Helical" evidence="2">
    <location>
        <begin position="33"/>
        <end position="54"/>
    </location>
</feature>
<feature type="region of interest" description="Disordered" evidence="1">
    <location>
        <begin position="121"/>
        <end position="187"/>
    </location>
</feature>
<dbReference type="AlphaFoldDB" id="A0A427XXD3"/>
<dbReference type="EMBL" id="RSCE01000004">
    <property type="protein sequence ID" value="RSH83534.1"/>
    <property type="molecule type" value="Genomic_DNA"/>
</dbReference>
<evidence type="ECO:0000256" key="2">
    <source>
        <dbReference type="SAM" id="Phobius"/>
    </source>
</evidence>
<keyword evidence="2" id="KW-0472">Membrane</keyword>
<evidence type="ECO:0000256" key="1">
    <source>
        <dbReference type="SAM" id="MobiDB-lite"/>
    </source>
</evidence>
<feature type="compositionally biased region" description="Basic and acidic residues" evidence="1">
    <location>
        <begin position="173"/>
        <end position="184"/>
    </location>
</feature>
<evidence type="ECO:0000313" key="3">
    <source>
        <dbReference type="EMBL" id="RSH83534.1"/>
    </source>
</evidence>